<evidence type="ECO:0000313" key="1">
    <source>
        <dbReference type="EMBL" id="CAE7617557.1"/>
    </source>
</evidence>
<dbReference type="EMBL" id="CAJNDS010002845">
    <property type="protein sequence ID" value="CAE7617557.1"/>
    <property type="molecule type" value="Genomic_DNA"/>
</dbReference>
<dbReference type="OrthoDB" id="425390at2759"/>
<keyword evidence="2" id="KW-1185">Reference proteome</keyword>
<dbReference type="InterPro" id="IPR029063">
    <property type="entry name" value="SAM-dependent_MTases_sf"/>
</dbReference>
<reference evidence="1" key="1">
    <citation type="submission" date="2021-02" db="EMBL/GenBank/DDBJ databases">
        <authorList>
            <person name="Dougan E. K."/>
            <person name="Rhodes N."/>
            <person name="Thang M."/>
            <person name="Chan C."/>
        </authorList>
    </citation>
    <scope>NUCLEOTIDE SEQUENCE</scope>
</reference>
<protein>
    <recommendedName>
        <fullName evidence="3">Methyltransferase FkbM domain-containing protein</fullName>
    </recommendedName>
</protein>
<gene>
    <name evidence="1" type="ORF">SNAT2548_LOCUS35114</name>
</gene>
<accession>A0A812V4Z6</accession>
<evidence type="ECO:0000313" key="2">
    <source>
        <dbReference type="Proteomes" id="UP000604046"/>
    </source>
</evidence>
<sequence length="604" mass="66199">MVVAWSHSVQCTILYRICSPFLLGLVLELLLAAGRPHIPSQWSCRGQVEMQSLRRLQAQVGRLMEHDHLPAIIVEGDKASINFARFLFEDTCLGARWTMELLVAELAMKNSEVGNNGSSWAAALAADGDIHDPFTVFFRVEAPRMLLFHELLWGTGTAWASVSAGGWSTFALMARLSRSFQTYLTKQGKAASEALEALLRLQPTKARHHMAERAPAVLSTAQAFLQAANLSEPWAHRAAATAAAEKLVRSWSRAALNVGLPPWQLVAALLLDAQAPHFWHLLDEVLLPDAVRICIPQVLGMQSSSRCSANHCTKLWGLDQAQPVHAQRNHSAVGDLAVFRVESKRDLLNDNIRSECNISCPQAVVGLLGKVSEMFRDQVVPGTAFTYVDVGAALGECMMSAAFLLPAGRLHGIAFEALPNWASRMRETLRINGIFASGLPNKTRVLVRSVALGRGKSKVLGTAGGWGFHMELGGRPITLRGSSLDTEMARMGIAWVDLLHVFVANAEPAVVEGARQLLKENRVGCALVQTYLRKDLTAPVVRMLRSSGYKVSNYSFAIPEHSFRLLAASPAKALALSGGAVCDQRFFQWWLRRRHDLKQASSRA</sequence>
<dbReference type="Proteomes" id="UP000604046">
    <property type="component" value="Unassembled WGS sequence"/>
</dbReference>
<dbReference type="SUPFAM" id="SSF53335">
    <property type="entry name" value="S-adenosyl-L-methionine-dependent methyltransferases"/>
    <property type="match status" value="1"/>
</dbReference>
<proteinExistence type="predicted"/>
<dbReference type="AlphaFoldDB" id="A0A812V4Z6"/>
<comment type="caution">
    <text evidence="1">The sequence shown here is derived from an EMBL/GenBank/DDBJ whole genome shotgun (WGS) entry which is preliminary data.</text>
</comment>
<name>A0A812V4Z6_9DINO</name>
<evidence type="ECO:0008006" key="3">
    <source>
        <dbReference type="Google" id="ProtNLM"/>
    </source>
</evidence>
<dbReference type="Gene3D" id="3.40.50.150">
    <property type="entry name" value="Vaccinia Virus protein VP39"/>
    <property type="match status" value="1"/>
</dbReference>
<organism evidence="1 2">
    <name type="scientific">Symbiodinium natans</name>
    <dbReference type="NCBI Taxonomy" id="878477"/>
    <lineage>
        <taxon>Eukaryota</taxon>
        <taxon>Sar</taxon>
        <taxon>Alveolata</taxon>
        <taxon>Dinophyceae</taxon>
        <taxon>Suessiales</taxon>
        <taxon>Symbiodiniaceae</taxon>
        <taxon>Symbiodinium</taxon>
    </lineage>
</organism>